<feature type="region of interest" description="Disordered" evidence="7">
    <location>
        <begin position="1"/>
        <end position="54"/>
    </location>
</feature>
<dbReference type="SUPFAM" id="SSF53335">
    <property type="entry name" value="S-adenosyl-L-methionine-dependent methyltransferases"/>
    <property type="match status" value="1"/>
</dbReference>
<dbReference type="GO" id="GO:0008171">
    <property type="term" value="F:O-methyltransferase activity"/>
    <property type="evidence" value="ECO:0007669"/>
    <property type="project" value="UniProtKB-UniRule"/>
</dbReference>
<keyword evidence="4 5" id="KW-0949">S-adenosyl-L-methionine</keyword>
<dbReference type="InterPro" id="IPR029063">
    <property type="entry name" value="SAM-dependent_MTases_sf"/>
</dbReference>
<evidence type="ECO:0000256" key="2">
    <source>
        <dbReference type="ARBA" id="ARBA00022603"/>
    </source>
</evidence>
<keyword evidence="3 6" id="KW-0808">Transferase</keyword>
<protein>
    <recommendedName>
        <fullName evidence="6">RNA methyltransferase</fullName>
        <ecNumber evidence="6">2.1.1.-</ecNumber>
    </recommendedName>
</protein>
<evidence type="ECO:0000313" key="10">
    <source>
        <dbReference type="Proteomes" id="UP001212152"/>
    </source>
</evidence>
<dbReference type="InterPro" id="IPR039772">
    <property type="entry name" value="Bin3-like"/>
</dbReference>
<dbReference type="CDD" id="cd02440">
    <property type="entry name" value="AdoMet_MTases"/>
    <property type="match status" value="1"/>
</dbReference>
<dbReference type="GO" id="GO:0032259">
    <property type="term" value="P:methylation"/>
    <property type="evidence" value="ECO:0007669"/>
    <property type="project" value="UniProtKB-KW"/>
</dbReference>
<dbReference type="EMBL" id="JADGJQ010000013">
    <property type="protein sequence ID" value="KAJ3181285.1"/>
    <property type="molecule type" value="Genomic_DNA"/>
</dbReference>
<reference evidence="9" key="1">
    <citation type="submission" date="2020-05" db="EMBL/GenBank/DDBJ databases">
        <title>Phylogenomic resolution of chytrid fungi.</title>
        <authorList>
            <person name="Stajich J.E."/>
            <person name="Amses K."/>
            <person name="Simmons R."/>
            <person name="Seto K."/>
            <person name="Myers J."/>
            <person name="Bonds A."/>
            <person name="Quandt C.A."/>
            <person name="Barry K."/>
            <person name="Liu P."/>
            <person name="Grigoriev I."/>
            <person name="Longcore J.E."/>
            <person name="James T.Y."/>
        </authorList>
    </citation>
    <scope>NUCLEOTIDE SEQUENCE</scope>
    <source>
        <strain evidence="9">JEL0379</strain>
    </source>
</reference>
<evidence type="ECO:0000256" key="4">
    <source>
        <dbReference type="ARBA" id="ARBA00022691"/>
    </source>
</evidence>
<dbReference type="GO" id="GO:0040031">
    <property type="term" value="P:snRNA modification"/>
    <property type="evidence" value="ECO:0007669"/>
    <property type="project" value="TreeGrafter"/>
</dbReference>
<dbReference type="InterPro" id="IPR024160">
    <property type="entry name" value="BIN3_SAM-bd_dom"/>
</dbReference>
<gene>
    <name evidence="9" type="ORF">HDU87_001416</name>
</gene>
<proteinExistence type="inferred from homology"/>
<feature type="domain" description="Bin3-type SAM" evidence="8">
    <location>
        <begin position="92"/>
        <end position="360"/>
    </location>
</feature>
<keyword evidence="2 6" id="KW-0489">Methyltransferase</keyword>
<dbReference type="GO" id="GO:0017069">
    <property type="term" value="F:snRNA binding"/>
    <property type="evidence" value="ECO:0007669"/>
    <property type="project" value="TreeGrafter"/>
</dbReference>
<evidence type="ECO:0000256" key="7">
    <source>
        <dbReference type="SAM" id="MobiDB-lite"/>
    </source>
</evidence>
<comment type="similarity">
    <text evidence="1 6">Belongs to the methyltransferase superfamily.</text>
</comment>
<evidence type="ECO:0000259" key="8">
    <source>
        <dbReference type="PROSITE" id="PS51515"/>
    </source>
</evidence>
<evidence type="ECO:0000313" key="9">
    <source>
        <dbReference type="EMBL" id="KAJ3181285.1"/>
    </source>
</evidence>
<dbReference type="AlphaFoldDB" id="A0AAD5TMT1"/>
<dbReference type="InterPro" id="IPR025714">
    <property type="entry name" value="Methyltranfer_dom"/>
</dbReference>
<dbReference type="Gene3D" id="3.40.50.150">
    <property type="entry name" value="Vaccinia Virus protein VP39"/>
    <property type="match status" value="1"/>
</dbReference>
<comment type="caution">
    <text evidence="9">The sequence shown here is derived from an EMBL/GenBank/DDBJ whole genome shotgun (WGS) entry which is preliminary data.</text>
</comment>
<dbReference type="EC" id="2.1.1.-" evidence="6"/>
<dbReference type="Pfam" id="PF13847">
    <property type="entry name" value="Methyltransf_31"/>
    <property type="match status" value="1"/>
</dbReference>
<organism evidence="9 10">
    <name type="scientific">Geranomyces variabilis</name>
    <dbReference type="NCBI Taxonomy" id="109894"/>
    <lineage>
        <taxon>Eukaryota</taxon>
        <taxon>Fungi</taxon>
        <taxon>Fungi incertae sedis</taxon>
        <taxon>Chytridiomycota</taxon>
        <taxon>Chytridiomycota incertae sedis</taxon>
        <taxon>Chytridiomycetes</taxon>
        <taxon>Spizellomycetales</taxon>
        <taxon>Powellomycetaceae</taxon>
        <taxon>Geranomyces</taxon>
    </lineage>
</organism>
<evidence type="ECO:0000256" key="3">
    <source>
        <dbReference type="ARBA" id="ARBA00022679"/>
    </source>
</evidence>
<dbReference type="Proteomes" id="UP001212152">
    <property type="component" value="Unassembled WGS sequence"/>
</dbReference>
<dbReference type="PROSITE" id="PS51515">
    <property type="entry name" value="BIN3_SAM"/>
    <property type="match status" value="1"/>
</dbReference>
<dbReference type="Pfam" id="PF06859">
    <property type="entry name" value="Bin3"/>
    <property type="match status" value="1"/>
</dbReference>
<dbReference type="PANTHER" id="PTHR12315:SF0">
    <property type="entry name" value="7SK SNRNA METHYLPHOSPHATE CAPPING ENZYME"/>
    <property type="match status" value="1"/>
</dbReference>
<accession>A0AAD5TMT1</accession>
<keyword evidence="10" id="KW-1185">Reference proteome</keyword>
<dbReference type="GO" id="GO:0008173">
    <property type="term" value="F:RNA methyltransferase activity"/>
    <property type="evidence" value="ECO:0007669"/>
    <property type="project" value="UniProtKB-UniRule"/>
</dbReference>
<name>A0AAD5TMT1_9FUNG</name>
<evidence type="ECO:0000256" key="6">
    <source>
        <dbReference type="RuleBase" id="RU367087"/>
    </source>
</evidence>
<dbReference type="PANTHER" id="PTHR12315">
    <property type="entry name" value="BICOID-INTERACTING PROTEIN RELATED"/>
    <property type="match status" value="1"/>
</dbReference>
<evidence type="ECO:0000256" key="1">
    <source>
        <dbReference type="ARBA" id="ARBA00008361"/>
    </source>
</evidence>
<feature type="compositionally biased region" description="Polar residues" evidence="7">
    <location>
        <begin position="1"/>
        <end position="13"/>
    </location>
</feature>
<sequence>MTTANDTHTSTKSARPLRNSASAPVRSEAASFAPPAEQPQRRGPAKRYTPTVPRVVTADKGPAKTLTPRPACAHGNYADYYGKRSTRGEWVDRRLPLLEKSWIEGKNVIDVGCNAGVVTIGLAALFAPKHIEGVDIDPTLVRKARARLALRGSLVKMQANNIISLSDDKTPVEAMDVDDESLASALPSRQDLDYFPTSCPSLYGSMPVVEHDEYRGEGTDNSDGAGLFPHNVTFRCGDWLHEPNPSRAEFKKDVIVAFSITKWIHVNHGDAGLERFFKRCFNTLTPGGCLLLEPQLFETYRKAPVLFTRTMDENVRNAKLKPEDFESYLIETVGFQSVEKLGVPENRAAGFKRAVYRYVK</sequence>
<dbReference type="InterPro" id="IPR010675">
    <property type="entry name" value="Bin3_C"/>
</dbReference>
<evidence type="ECO:0000256" key="5">
    <source>
        <dbReference type="PROSITE-ProRule" id="PRU00848"/>
    </source>
</evidence>